<comment type="caution">
    <text evidence="1">The sequence shown here is derived from an EMBL/GenBank/DDBJ whole genome shotgun (WGS) entry which is preliminary data.</text>
</comment>
<protein>
    <recommendedName>
        <fullName evidence="3">Helitron helicase-like domain-containing protein</fullName>
    </recommendedName>
</protein>
<organism evidence="1 2">
    <name type="scientific">Pisum sativum</name>
    <name type="common">Garden pea</name>
    <name type="synonym">Lathyrus oleraceus</name>
    <dbReference type="NCBI Taxonomy" id="3888"/>
    <lineage>
        <taxon>Eukaryota</taxon>
        <taxon>Viridiplantae</taxon>
        <taxon>Streptophyta</taxon>
        <taxon>Embryophyta</taxon>
        <taxon>Tracheophyta</taxon>
        <taxon>Spermatophyta</taxon>
        <taxon>Magnoliopsida</taxon>
        <taxon>eudicotyledons</taxon>
        <taxon>Gunneridae</taxon>
        <taxon>Pentapetalae</taxon>
        <taxon>rosids</taxon>
        <taxon>fabids</taxon>
        <taxon>Fabales</taxon>
        <taxon>Fabaceae</taxon>
        <taxon>Papilionoideae</taxon>
        <taxon>50 kb inversion clade</taxon>
        <taxon>NPAAA clade</taxon>
        <taxon>Hologalegina</taxon>
        <taxon>IRL clade</taxon>
        <taxon>Fabeae</taxon>
        <taxon>Lathyrus</taxon>
    </lineage>
</organism>
<dbReference type="AlphaFoldDB" id="A0A9D5BFT6"/>
<dbReference type="Gramene" id="Psat01G0172700-T1">
    <property type="protein sequence ID" value="KAI5442809.1"/>
    <property type="gene ID" value="KIW84_011727"/>
</dbReference>
<reference evidence="1 2" key="1">
    <citation type="journal article" date="2022" name="Nat. Genet.">
        <title>Improved pea reference genome and pan-genome highlight genomic features and evolutionary characteristics.</title>
        <authorList>
            <person name="Yang T."/>
            <person name="Liu R."/>
            <person name="Luo Y."/>
            <person name="Hu S."/>
            <person name="Wang D."/>
            <person name="Wang C."/>
            <person name="Pandey M.K."/>
            <person name="Ge S."/>
            <person name="Xu Q."/>
            <person name="Li N."/>
            <person name="Li G."/>
            <person name="Huang Y."/>
            <person name="Saxena R.K."/>
            <person name="Ji Y."/>
            <person name="Li M."/>
            <person name="Yan X."/>
            <person name="He Y."/>
            <person name="Liu Y."/>
            <person name="Wang X."/>
            <person name="Xiang C."/>
            <person name="Varshney R.K."/>
            <person name="Ding H."/>
            <person name="Gao S."/>
            <person name="Zong X."/>
        </authorList>
    </citation>
    <scope>NUCLEOTIDE SEQUENCE [LARGE SCALE GENOMIC DNA]</scope>
    <source>
        <strain evidence="1 2">cv. Zhongwan 6</strain>
    </source>
</reference>
<dbReference type="PANTHER" id="PTHR45786:SF66">
    <property type="entry name" value="HOOK MOTIF PROTEIN, PUTATIVE-RELATED"/>
    <property type="match status" value="1"/>
</dbReference>
<dbReference type="Proteomes" id="UP001058974">
    <property type="component" value="Chromosome 1"/>
</dbReference>
<keyword evidence="2" id="KW-1185">Reference proteome</keyword>
<name>A0A9D5BFT6_PEA</name>
<sequence length="150" mass="17142">MFSFISPGTKFDTRQYNGGGPPTLRLHRQMCHRIGALLPKIGHPPQYVKLYIFDTDNEIENIMDCFRDNKVIVRDIVNKLKTMLDEHNVHAKAFQMAHDLLKTNAFLDLNLKLIIDRPQDGHVYNKPTISKVDALIIGDIDSTSQRDIIG</sequence>
<dbReference type="PANTHER" id="PTHR45786">
    <property type="entry name" value="DNA BINDING PROTEIN-LIKE"/>
    <property type="match status" value="1"/>
</dbReference>
<dbReference type="EMBL" id="JAMSHJ010000001">
    <property type="protein sequence ID" value="KAI5442809.1"/>
    <property type="molecule type" value="Genomic_DNA"/>
</dbReference>
<evidence type="ECO:0008006" key="3">
    <source>
        <dbReference type="Google" id="ProtNLM"/>
    </source>
</evidence>
<evidence type="ECO:0000313" key="1">
    <source>
        <dbReference type="EMBL" id="KAI5442809.1"/>
    </source>
</evidence>
<evidence type="ECO:0000313" key="2">
    <source>
        <dbReference type="Proteomes" id="UP001058974"/>
    </source>
</evidence>
<proteinExistence type="predicted"/>
<gene>
    <name evidence="1" type="ORF">KIW84_011727</name>
</gene>
<accession>A0A9D5BFT6</accession>